<feature type="transmembrane region" description="Helical" evidence="13">
    <location>
        <begin position="92"/>
        <end position="114"/>
    </location>
</feature>
<dbReference type="GO" id="GO:0005886">
    <property type="term" value="C:plasma membrane"/>
    <property type="evidence" value="ECO:0007669"/>
    <property type="project" value="UniProtKB-SubCell"/>
</dbReference>
<dbReference type="Ensembl" id="ENSNMLT00000010603.1">
    <property type="protein sequence ID" value="ENSNMLP00000009375.1"/>
    <property type="gene ID" value="ENSNMLG00000006516.1"/>
</dbReference>
<evidence type="ECO:0000256" key="11">
    <source>
        <dbReference type="ARBA" id="ARBA00023180"/>
    </source>
</evidence>
<evidence type="ECO:0000313" key="15">
    <source>
        <dbReference type="Ensembl" id="ENSNMLP00000009375.1"/>
    </source>
</evidence>
<feature type="transmembrane region" description="Helical" evidence="13">
    <location>
        <begin position="234"/>
        <end position="253"/>
    </location>
</feature>
<dbReference type="InterPro" id="IPR017452">
    <property type="entry name" value="GPCR_Rhodpsn_7TM"/>
</dbReference>
<dbReference type="PRINTS" id="PR00237">
    <property type="entry name" value="GPCRRHODOPSN"/>
</dbReference>
<name>A0A8C6SNQ1_9GOBI</name>
<keyword evidence="6 13" id="KW-1133">Transmembrane helix</keyword>
<keyword evidence="9" id="KW-1015">Disulfide bond</keyword>
<dbReference type="GO" id="GO:0004984">
    <property type="term" value="F:olfactory receptor activity"/>
    <property type="evidence" value="ECO:0007669"/>
    <property type="project" value="InterPro"/>
</dbReference>
<keyword evidence="5" id="KW-0552">Olfaction</keyword>
<dbReference type="GO" id="GO:0005549">
    <property type="term" value="F:odorant binding"/>
    <property type="evidence" value="ECO:0007669"/>
    <property type="project" value="TreeGrafter"/>
</dbReference>
<sequence>MHQRKPEGLCNIFIEPNITFVRPSHFIIRGFIGISNVKYYYVFLFTVFIISVLGNVFVMLLILLDHNLQTPKYIAVFSLAVSDLLNSCADCLTFLFFCYVCLSMEALNLVALAYDRLIAIVSPLHYHIRITHKVMSGLIAFFWTFVILVVLIATGLLTRLSFCDSVVIKSYFCDHGQMYRLGCNDTSPNRIIALLLTLVILWLPLAFILASYIRIGIALLKLSTMKDRVKAFKTCTAHLSLVAIYFVPILTTFTMRSTIDPNIRIINLSLTSVVPPLLNPIIYVLQTQEIKDSVRKLVKVKIQNVVTVKIVK</sequence>
<feature type="transmembrane region" description="Helical" evidence="13">
    <location>
        <begin position="265"/>
        <end position="285"/>
    </location>
</feature>
<keyword evidence="3" id="KW-0716">Sensory transduction</keyword>
<evidence type="ECO:0000256" key="1">
    <source>
        <dbReference type="ARBA" id="ARBA00004651"/>
    </source>
</evidence>
<evidence type="ECO:0000256" key="12">
    <source>
        <dbReference type="ARBA" id="ARBA00023224"/>
    </source>
</evidence>
<evidence type="ECO:0000256" key="4">
    <source>
        <dbReference type="ARBA" id="ARBA00022692"/>
    </source>
</evidence>
<evidence type="ECO:0000256" key="7">
    <source>
        <dbReference type="ARBA" id="ARBA00023040"/>
    </source>
</evidence>
<dbReference type="PANTHER" id="PTHR26451">
    <property type="entry name" value="G_PROTEIN_RECEP_F1_2 DOMAIN-CONTAINING PROTEIN"/>
    <property type="match status" value="1"/>
</dbReference>
<evidence type="ECO:0000256" key="10">
    <source>
        <dbReference type="ARBA" id="ARBA00023170"/>
    </source>
</evidence>
<feature type="transmembrane region" description="Helical" evidence="13">
    <location>
        <begin position="191"/>
        <end position="213"/>
    </location>
</feature>
<keyword evidence="8 13" id="KW-0472">Membrane</keyword>
<dbReference type="PANTHER" id="PTHR26451:SF869">
    <property type="entry name" value="OLFACTORY RECEPTOR 530-RELATED"/>
    <property type="match status" value="1"/>
</dbReference>
<dbReference type="AlphaFoldDB" id="A0A8C6SNQ1"/>
<evidence type="ECO:0000256" key="2">
    <source>
        <dbReference type="ARBA" id="ARBA00022475"/>
    </source>
</evidence>
<accession>A0A8C6SNQ1</accession>
<feature type="transmembrane region" description="Helical" evidence="13">
    <location>
        <begin position="134"/>
        <end position="157"/>
    </location>
</feature>
<evidence type="ECO:0000256" key="6">
    <source>
        <dbReference type="ARBA" id="ARBA00022989"/>
    </source>
</evidence>
<dbReference type="InterPro" id="IPR000276">
    <property type="entry name" value="GPCR_Rhodpsn"/>
</dbReference>
<dbReference type="SUPFAM" id="SSF81321">
    <property type="entry name" value="Family A G protein-coupled receptor-like"/>
    <property type="match status" value="1"/>
</dbReference>
<organism evidence="15 16">
    <name type="scientific">Neogobius melanostomus</name>
    <name type="common">round goby</name>
    <dbReference type="NCBI Taxonomy" id="47308"/>
    <lineage>
        <taxon>Eukaryota</taxon>
        <taxon>Metazoa</taxon>
        <taxon>Chordata</taxon>
        <taxon>Craniata</taxon>
        <taxon>Vertebrata</taxon>
        <taxon>Euteleostomi</taxon>
        <taxon>Actinopterygii</taxon>
        <taxon>Neopterygii</taxon>
        <taxon>Teleostei</taxon>
        <taxon>Neoteleostei</taxon>
        <taxon>Acanthomorphata</taxon>
        <taxon>Gobiaria</taxon>
        <taxon>Gobiiformes</taxon>
        <taxon>Gobioidei</taxon>
        <taxon>Gobiidae</taxon>
        <taxon>Benthophilinae</taxon>
        <taxon>Neogobiini</taxon>
        <taxon>Neogobius</taxon>
    </lineage>
</organism>
<reference evidence="15" key="2">
    <citation type="submission" date="2025-09" db="UniProtKB">
        <authorList>
            <consortium name="Ensembl"/>
        </authorList>
    </citation>
    <scope>IDENTIFICATION</scope>
</reference>
<keyword evidence="11" id="KW-0325">Glycoprotein</keyword>
<evidence type="ECO:0000259" key="14">
    <source>
        <dbReference type="PROSITE" id="PS50262"/>
    </source>
</evidence>
<comment type="subcellular location">
    <subcellularLocation>
        <location evidence="1">Cell membrane</location>
        <topology evidence="1">Multi-pass membrane protein</topology>
    </subcellularLocation>
</comment>
<keyword evidence="12" id="KW-0807">Transducer</keyword>
<dbReference type="InterPro" id="IPR000725">
    <property type="entry name" value="Olfact_rcpt"/>
</dbReference>
<evidence type="ECO:0000256" key="5">
    <source>
        <dbReference type="ARBA" id="ARBA00022725"/>
    </source>
</evidence>
<dbReference type="FunFam" id="1.20.1070.10:FF:000024">
    <property type="entry name" value="Olfactory receptor"/>
    <property type="match status" value="1"/>
</dbReference>
<dbReference type="GO" id="GO:0004930">
    <property type="term" value="F:G protein-coupled receptor activity"/>
    <property type="evidence" value="ECO:0007669"/>
    <property type="project" value="UniProtKB-KW"/>
</dbReference>
<feature type="transmembrane region" description="Helical" evidence="13">
    <location>
        <begin position="39"/>
        <end position="64"/>
    </location>
</feature>
<evidence type="ECO:0000256" key="8">
    <source>
        <dbReference type="ARBA" id="ARBA00023136"/>
    </source>
</evidence>
<protein>
    <recommendedName>
        <fullName evidence="14">G-protein coupled receptors family 1 profile domain-containing protein</fullName>
    </recommendedName>
</protein>
<reference evidence="15" key="1">
    <citation type="submission" date="2025-08" db="UniProtKB">
        <authorList>
            <consortium name="Ensembl"/>
        </authorList>
    </citation>
    <scope>IDENTIFICATION</scope>
</reference>
<dbReference type="Pfam" id="PF13853">
    <property type="entry name" value="7tm_4"/>
    <property type="match status" value="1"/>
</dbReference>
<dbReference type="PROSITE" id="PS50262">
    <property type="entry name" value="G_PROTEIN_RECEP_F1_2"/>
    <property type="match status" value="1"/>
</dbReference>
<feature type="domain" description="G-protein coupled receptors family 1 profile" evidence="14">
    <location>
        <begin position="54"/>
        <end position="283"/>
    </location>
</feature>
<keyword evidence="10" id="KW-0675">Receptor</keyword>
<evidence type="ECO:0000256" key="13">
    <source>
        <dbReference type="SAM" id="Phobius"/>
    </source>
</evidence>
<dbReference type="InterPro" id="IPR052921">
    <property type="entry name" value="GPCR1_Superfamily_Member"/>
</dbReference>
<keyword evidence="7" id="KW-0297">G-protein coupled receptor</keyword>
<evidence type="ECO:0000256" key="9">
    <source>
        <dbReference type="ARBA" id="ARBA00023157"/>
    </source>
</evidence>
<evidence type="ECO:0000256" key="3">
    <source>
        <dbReference type="ARBA" id="ARBA00022606"/>
    </source>
</evidence>
<proteinExistence type="predicted"/>
<keyword evidence="4 13" id="KW-0812">Transmembrane</keyword>
<dbReference type="PRINTS" id="PR00245">
    <property type="entry name" value="OLFACTORYR"/>
</dbReference>
<dbReference type="Gene3D" id="1.20.1070.10">
    <property type="entry name" value="Rhodopsin 7-helix transmembrane proteins"/>
    <property type="match status" value="1"/>
</dbReference>
<keyword evidence="2" id="KW-1003">Cell membrane</keyword>
<keyword evidence="16" id="KW-1185">Reference proteome</keyword>
<dbReference type="Proteomes" id="UP000694523">
    <property type="component" value="Unplaced"/>
</dbReference>
<evidence type="ECO:0000313" key="16">
    <source>
        <dbReference type="Proteomes" id="UP000694523"/>
    </source>
</evidence>